<dbReference type="RefSeq" id="WP_048850186.1">
    <property type="nucleotide sequence ID" value="NZ_BALE01000041.1"/>
</dbReference>
<proteinExistence type="predicted"/>
<keyword evidence="2" id="KW-1185">Reference proteome</keyword>
<dbReference type="AlphaFoldDB" id="A0A0D6MP74"/>
<dbReference type="STRING" id="1231623.Tasa_041_005"/>
<comment type="caution">
    <text evidence="1">The sequence shown here is derived from an EMBL/GenBank/DDBJ whole genome shotgun (WGS) entry which is preliminary data.</text>
</comment>
<evidence type="ECO:0000313" key="1">
    <source>
        <dbReference type="EMBL" id="GAN55210.1"/>
    </source>
</evidence>
<name>A0A0D6MP74_9PROT</name>
<reference evidence="1 2" key="1">
    <citation type="submission" date="2012-10" db="EMBL/GenBank/DDBJ databases">
        <title>Genome sequencing of Tanticharoenia sakaeratensis NBRC 103193.</title>
        <authorList>
            <person name="Azuma Y."/>
            <person name="Hadano H."/>
            <person name="Hirakawa H."/>
            <person name="Matsushita K."/>
        </authorList>
    </citation>
    <scope>NUCLEOTIDE SEQUENCE [LARGE SCALE GENOMIC DNA]</scope>
    <source>
        <strain evidence="1 2">NBRC 103193</strain>
    </source>
</reference>
<dbReference type="EMBL" id="BALE01000041">
    <property type="protein sequence ID" value="GAN55210.1"/>
    <property type="molecule type" value="Genomic_DNA"/>
</dbReference>
<dbReference type="Proteomes" id="UP000032679">
    <property type="component" value="Unassembled WGS sequence"/>
</dbReference>
<gene>
    <name evidence="1" type="ORF">Tasa_041_005</name>
</gene>
<dbReference type="OrthoDB" id="6631093at2"/>
<sequence length="95" mass="10291">MKTILMPDYEAFSNAAKGAMIGEFSERVEITCSECEGDGLGPASPHCEGESTCEQCGGSGTVWQRVPVSWTTIKAIYKRATDLFAPQEENRDATP</sequence>
<accession>A0A0D6MP74</accession>
<evidence type="ECO:0000313" key="2">
    <source>
        <dbReference type="Proteomes" id="UP000032679"/>
    </source>
</evidence>
<organism evidence="1 2">
    <name type="scientific">Tanticharoenia sakaeratensis NBRC 103193</name>
    <dbReference type="NCBI Taxonomy" id="1231623"/>
    <lineage>
        <taxon>Bacteria</taxon>
        <taxon>Pseudomonadati</taxon>
        <taxon>Pseudomonadota</taxon>
        <taxon>Alphaproteobacteria</taxon>
        <taxon>Acetobacterales</taxon>
        <taxon>Acetobacteraceae</taxon>
        <taxon>Tanticharoenia</taxon>
    </lineage>
</organism>
<protein>
    <submittedName>
        <fullName evidence="1">Uncharacterized protein</fullName>
    </submittedName>
</protein>